<evidence type="ECO:0000259" key="10">
    <source>
        <dbReference type="Pfam" id="PF04083"/>
    </source>
</evidence>
<evidence type="ECO:0000256" key="9">
    <source>
        <dbReference type="SAM" id="SignalP"/>
    </source>
</evidence>
<dbReference type="GO" id="GO:0016788">
    <property type="term" value="F:hydrolase activity, acting on ester bonds"/>
    <property type="evidence" value="ECO:0007669"/>
    <property type="project" value="InterPro"/>
</dbReference>
<dbReference type="InterPro" id="IPR025483">
    <property type="entry name" value="Lipase_euk"/>
</dbReference>
<keyword evidence="4 7" id="KW-0442">Lipid degradation</keyword>
<gene>
    <name evidence="11" type="ORF">PUN28_019718</name>
</gene>
<dbReference type="Gene3D" id="3.40.50.1820">
    <property type="entry name" value="alpha/beta hydrolase"/>
    <property type="match status" value="2"/>
</dbReference>
<feature type="active site" description="Charge relay system" evidence="8">
    <location>
        <position position="353"/>
    </location>
</feature>
<feature type="chain" id="PRO_5043901309" description="Lipase" evidence="9">
    <location>
        <begin position="20"/>
        <end position="379"/>
    </location>
</feature>
<comment type="similarity">
    <text evidence="1 7">Belongs to the AB hydrolase superfamily. Lipase family.</text>
</comment>
<evidence type="ECO:0000256" key="7">
    <source>
        <dbReference type="PIRNR" id="PIRNR000862"/>
    </source>
</evidence>
<dbReference type="EMBL" id="JADYXP020000026">
    <property type="protein sequence ID" value="KAL0100575.1"/>
    <property type="molecule type" value="Genomic_DNA"/>
</dbReference>
<evidence type="ECO:0000256" key="2">
    <source>
        <dbReference type="ARBA" id="ARBA00022729"/>
    </source>
</evidence>
<keyword evidence="3 7" id="KW-0378">Hydrolase</keyword>
<proteinExistence type="inferred from homology"/>
<dbReference type="Pfam" id="PF04083">
    <property type="entry name" value="Abhydro_lipase"/>
    <property type="match status" value="1"/>
</dbReference>
<dbReference type="PIRSF" id="PIRSF000862">
    <property type="entry name" value="Steryl_ester_lip"/>
    <property type="match status" value="1"/>
</dbReference>
<evidence type="ECO:0000313" key="11">
    <source>
        <dbReference type="EMBL" id="KAL0100575.1"/>
    </source>
</evidence>
<dbReference type="PANTHER" id="PTHR11005">
    <property type="entry name" value="LYSOSOMAL ACID LIPASE-RELATED"/>
    <property type="match status" value="1"/>
</dbReference>
<feature type="signal peptide" evidence="9">
    <location>
        <begin position="1"/>
        <end position="19"/>
    </location>
</feature>
<reference evidence="11 12" key="1">
    <citation type="submission" date="2023-03" db="EMBL/GenBank/DDBJ databases">
        <title>High recombination rates correlate with genetic variation in Cardiocondyla obscurior ants.</title>
        <authorList>
            <person name="Errbii M."/>
        </authorList>
    </citation>
    <scope>NUCLEOTIDE SEQUENCE [LARGE SCALE GENOMIC DNA]</scope>
    <source>
        <strain evidence="11">Alpha-2009</strain>
        <tissue evidence="11">Whole body</tissue>
    </source>
</reference>
<dbReference type="Proteomes" id="UP001430953">
    <property type="component" value="Unassembled WGS sequence"/>
</dbReference>
<keyword evidence="6" id="KW-0325">Glycoprotein</keyword>
<sequence length="379" mass="43797">MNMKLVCFIFILALESLEAKSKLEDLTSPWKEIVNYLLPENPSIVRVRNLNEVKTEINNVTTLDFIGLAKKYDYHTEEHYVTTKDGYNLVIHRLLKGPLYDVNQQKKKVVFLQHGILCSSDSWIIIGVGKDLAFLLADEGYDIWLGNVRGSSYCRSHVKLSPQSKDFWQFSFHEVGTIDLPTMIDYVLNYTMQKTVIYIGHSMGTTELFVLLSTKPEYNKKIKLGILFAPAAILKEVSPVLNFIRNEIPTIKTILPEIFSYLPAGTSVQTLYHFYQLIITQKFQTYDYGYIGNYKQYGQATPKMYDLKKVTVPLMLFYGANDVVIPISNVLETYKHLPNVILLEEVPYKLFNHMDFLWSIDAKTLLYNRVIELLKKLDK</sequence>
<evidence type="ECO:0000256" key="6">
    <source>
        <dbReference type="ARBA" id="ARBA00023180"/>
    </source>
</evidence>
<dbReference type="SUPFAM" id="SSF53474">
    <property type="entry name" value="alpha/beta-Hydrolases"/>
    <property type="match status" value="1"/>
</dbReference>
<evidence type="ECO:0000256" key="1">
    <source>
        <dbReference type="ARBA" id="ARBA00010701"/>
    </source>
</evidence>
<evidence type="ECO:0000256" key="5">
    <source>
        <dbReference type="ARBA" id="ARBA00023098"/>
    </source>
</evidence>
<organism evidence="11 12">
    <name type="scientific">Cardiocondyla obscurior</name>
    <dbReference type="NCBI Taxonomy" id="286306"/>
    <lineage>
        <taxon>Eukaryota</taxon>
        <taxon>Metazoa</taxon>
        <taxon>Ecdysozoa</taxon>
        <taxon>Arthropoda</taxon>
        <taxon>Hexapoda</taxon>
        <taxon>Insecta</taxon>
        <taxon>Pterygota</taxon>
        <taxon>Neoptera</taxon>
        <taxon>Endopterygota</taxon>
        <taxon>Hymenoptera</taxon>
        <taxon>Apocrita</taxon>
        <taxon>Aculeata</taxon>
        <taxon>Formicoidea</taxon>
        <taxon>Formicidae</taxon>
        <taxon>Myrmicinae</taxon>
        <taxon>Cardiocondyla</taxon>
    </lineage>
</organism>
<evidence type="ECO:0000256" key="8">
    <source>
        <dbReference type="PIRSR" id="PIRSR000862-1"/>
    </source>
</evidence>
<feature type="active site" description="Charge relay system" evidence="8">
    <location>
        <position position="322"/>
    </location>
</feature>
<dbReference type="GO" id="GO:0016042">
    <property type="term" value="P:lipid catabolic process"/>
    <property type="evidence" value="ECO:0007669"/>
    <property type="project" value="UniProtKB-KW"/>
</dbReference>
<evidence type="ECO:0000313" key="12">
    <source>
        <dbReference type="Proteomes" id="UP001430953"/>
    </source>
</evidence>
<keyword evidence="2 9" id="KW-0732">Signal</keyword>
<evidence type="ECO:0000256" key="3">
    <source>
        <dbReference type="ARBA" id="ARBA00022801"/>
    </source>
</evidence>
<feature type="domain" description="Partial AB-hydrolase lipase" evidence="10">
    <location>
        <begin position="68"/>
        <end position="125"/>
    </location>
</feature>
<accession>A0AAW2EEE3</accession>
<protein>
    <recommendedName>
        <fullName evidence="7">Lipase</fullName>
    </recommendedName>
</protein>
<keyword evidence="5" id="KW-0443">Lipid metabolism</keyword>
<dbReference type="InterPro" id="IPR029058">
    <property type="entry name" value="AB_hydrolase_fold"/>
</dbReference>
<dbReference type="InterPro" id="IPR006693">
    <property type="entry name" value="AB_hydrolase_lipase"/>
</dbReference>
<dbReference type="FunFam" id="3.40.50.1820:FF:000057">
    <property type="entry name" value="Lipase"/>
    <property type="match status" value="1"/>
</dbReference>
<feature type="active site" description="Nucleophile" evidence="8">
    <location>
        <position position="202"/>
    </location>
</feature>
<comment type="caution">
    <text evidence="11">The sequence shown here is derived from an EMBL/GenBank/DDBJ whole genome shotgun (WGS) entry which is preliminary data.</text>
</comment>
<keyword evidence="12" id="KW-1185">Reference proteome</keyword>
<dbReference type="AlphaFoldDB" id="A0AAW2EEE3"/>
<evidence type="ECO:0000256" key="4">
    <source>
        <dbReference type="ARBA" id="ARBA00022963"/>
    </source>
</evidence>
<name>A0AAW2EEE3_9HYME</name>